<dbReference type="STRING" id="543379.A0A232FGK1"/>
<dbReference type="EMBL" id="NNAY01000262">
    <property type="protein sequence ID" value="OXU29650.1"/>
    <property type="molecule type" value="Genomic_DNA"/>
</dbReference>
<feature type="domain" description="Chitin-binding type-4" evidence="2">
    <location>
        <begin position="31"/>
        <end position="222"/>
    </location>
</feature>
<dbReference type="PANTHER" id="PTHR21113">
    <property type="entry name" value="AGAP001705-PA"/>
    <property type="match status" value="1"/>
</dbReference>
<reference evidence="3 4" key="1">
    <citation type="journal article" date="2017" name="Curr. Biol.">
        <title>The Evolution of Venom by Co-option of Single-Copy Genes.</title>
        <authorList>
            <person name="Martinson E.O."/>
            <person name="Mrinalini"/>
            <person name="Kelkar Y.D."/>
            <person name="Chang C.H."/>
            <person name="Werren J.H."/>
        </authorList>
    </citation>
    <scope>NUCLEOTIDE SEQUENCE [LARGE SCALE GENOMIC DNA]</scope>
    <source>
        <strain evidence="3 4">Alberta</strain>
        <tissue evidence="3">Whole body</tissue>
    </source>
</reference>
<dbReference type="PANTHER" id="PTHR21113:SF6">
    <property type="entry name" value="CHITIN-BINDING TYPE-4 DOMAIN-CONTAINING PROTEIN"/>
    <property type="match status" value="1"/>
</dbReference>
<feature type="chain" id="PRO_5012240696" description="Chitin-binding type-4 domain-containing protein" evidence="1">
    <location>
        <begin position="28"/>
        <end position="337"/>
    </location>
</feature>
<dbReference type="InterPro" id="IPR004302">
    <property type="entry name" value="Cellulose/chitin-bd_N"/>
</dbReference>
<keyword evidence="1" id="KW-0732">Signal</keyword>
<evidence type="ECO:0000313" key="4">
    <source>
        <dbReference type="Proteomes" id="UP000215335"/>
    </source>
</evidence>
<dbReference type="OrthoDB" id="64893at2759"/>
<name>A0A232FGK1_9HYME</name>
<evidence type="ECO:0000313" key="3">
    <source>
        <dbReference type="EMBL" id="OXU29650.1"/>
    </source>
</evidence>
<proteinExistence type="predicted"/>
<accession>A0A232FGK1</accession>
<sequence length="337" mass="38083">MELNTLRLKHIFLVISCFLLQLPKDAGVWGHGRLMDPPARNSMWRFGFPNPVNYNDNELFCGGYAVQWVQNEGKCGTCGDAHHLSEPRPHEAGGEYAKGTIVRHYQVGQEIDVEVELTSNHQGYFEMYVCPNNNPAKEASQDCFDRYPLYLSGTKDVRFVIPSDSEKKAIFRYKVTLPPYLTCSQCVLQWTYYTGNMWGTCDNGTEAVGCGKPETFRNCADISIITSAAGLPPIFVQQDNPFLLYYRDYNSPNIFPLIVRSQVCVPNDLYRRVPGMDSWCQTNCLRYPPNCPSSICNCPEVCEPVGEVAGKEGATEYCLDQCLVYPSKCPAKRCRCY</sequence>
<organism evidence="3 4">
    <name type="scientific">Trichomalopsis sarcophagae</name>
    <dbReference type="NCBI Taxonomy" id="543379"/>
    <lineage>
        <taxon>Eukaryota</taxon>
        <taxon>Metazoa</taxon>
        <taxon>Ecdysozoa</taxon>
        <taxon>Arthropoda</taxon>
        <taxon>Hexapoda</taxon>
        <taxon>Insecta</taxon>
        <taxon>Pterygota</taxon>
        <taxon>Neoptera</taxon>
        <taxon>Endopterygota</taxon>
        <taxon>Hymenoptera</taxon>
        <taxon>Apocrita</taxon>
        <taxon>Proctotrupomorpha</taxon>
        <taxon>Chalcidoidea</taxon>
        <taxon>Pteromalidae</taxon>
        <taxon>Pteromalinae</taxon>
        <taxon>Trichomalopsis</taxon>
    </lineage>
</organism>
<gene>
    <name evidence="3" type="ORF">TSAR_003079</name>
</gene>
<dbReference type="AlphaFoldDB" id="A0A232FGK1"/>
<dbReference type="Pfam" id="PF03067">
    <property type="entry name" value="LPMO_10"/>
    <property type="match status" value="1"/>
</dbReference>
<protein>
    <recommendedName>
        <fullName evidence="2">Chitin-binding type-4 domain-containing protein</fullName>
    </recommendedName>
</protein>
<keyword evidence="4" id="KW-1185">Reference proteome</keyword>
<evidence type="ECO:0000256" key="1">
    <source>
        <dbReference type="SAM" id="SignalP"/>
    </source>
</evidence>
<comment type="caution">
    <text evidence="3">The sequence shown here is derived from an EMBL/GenBank/DDBJ whole genome shotgun (WGS) entry which is preliminary data.</text>
</comment>
<dbReference type="Proteomes" id="UP000215335">
    <property type="component" value="Unassembled WGS sequence"/>
</dbReference>
<feature type="signal peptide" evidence="1">
    <location>
        <begin position="1"/>
        <end position="27"/>
    </location>
</feature>
<evidence type="ECO:0000259" key="2">
    <source>
        <dbReference type="Pfam" id="PF03067"/>
    </source>
</evidence>